<sequence length="199" mass="22746">MNPIFFETPADFRAWLAENHATAEFLLVGFHKKGTGRPSMTWSESVDEALCFGWIDGVRKGIDAERYTIRFTPRKAGSIWSSVNVRKIQELTELGRMQAAGLAAFQARKEDRSGIYSHEQEDVEMPEPYLGLLRDNTAAWEFYEKQPLSYRKAVNWWVASAKKEETRRKRLDSLMAYSARAERVPQFTWKKAGSSEGGG</sequence>
<dbReference type="RefSeq" id="WP_015245347.1">
    <property type="nucleotide sequence ID" value="NC_019892.1"/>
</dbReference>
<accession>L0DBG2</accession>
<evidence type="ECO:0000313" key="2">
    <source>
        <dbReference type="Proteomes" id="UP000010798"/>
    </source>
</evidence>
<dbReference type="Proteomes" id="UP000010798">
    <property type="component" value="Chromosome"/>
</dbReference>
<evidence type="ECO:0000313" key="1">
    <source>
        <dbReference type="EMBL" id="AGA26178.1"/>
    </source>
</evidence>
<proteinExistence type="predicted"/>
<gene>
    <name evidence="1" type="ordered locus">Sinac_1812</name>
</gene>
<dbReference type="eggNOG" id="COG4430">
    <property type="taxonomic scope" value="Bacteria"/>
</dbReference>
<keyword evidence="2" id="KW-1185">Reference proteome</keyword>
<dbReference type="HOGENOM" id="CLU_076645_2_0_0"/>
<dbReference type="STRING" id="886293.Sinac_1812"/>
<organism evidence="1 2">
    <name type="scientific">Singulisphaera acidiphila (strain ATCC BAA-1392 / DSM 18658 / VKM B-2454 / MOB10)</name>
    <dbReference type="NCBI Taxonomy" id="886293"/>
    <lineage>
        <taxon>Bacteria</taxon>
        <taxon>Pseudomonadati</taxon>
        <taxon>Planctomycetota</taxon>
        <taxon>Planctomycetia</taxon>
        <taxon>Isosphaerales</taxon>
        <taxon>Isosphaeraceae</taxon>
        <taxon>Singulisphaera</taxon>
    </lineage>
</organism>
<evidence type="ECO:0008006" key="3">
    <source>
        <dbReference type="Google" id="ProtNLM"/>
    </source>
</evidence>
<dbReference type="Pfam" id="PF13376">
    <property type="entry name" value="OmdA"/>
    <property type="match status" value="1"/>
</dbReference>
<dbReference type="KEGG" id="saci:Sinac_1812"/>
<reference evidence="1 2" key="1">
    <citation type="submission" date="2012-02" db="EMBL/GenBank/DDBJ databases">
        <title>Complete sequence of chromosome of Singulisphaera acidiphila DSM 18658.</title>
        <authorList>
            <consortium name="US DOE Joint Genome Institute (JGI-PGF)"/>
            <person name="Lucas S."/>
            <person name="Copeland A."/>
            <person name="Lapidus A."/>
            <person name="Glavina del Rio T."/>
            <person name="Dalin E."/>
            <person name="Tice H."/>
            <person name="Bruce D."/>
            <person name="Goodwin L."/>
            <person name="Pitluck S."/>
            <person name="Peters L."/>
            <person name="Ovchinnikova G."/>
            <person name="Chertkov O."/>
            <person name="Kyrpides N."/>
            <person name="Mavromatis K."/>
            <person name="Ivanova N."/>
            <person name="Brettin T."/>
            <person name="Detter J.C."/>
            <person name="Han C."/>
            <person name="Larimer F."/>
            <person name="Land M."/>
            <person name="Hauser L."/>
            <person name="Markowitz V."/>
            <person name="Cheng J.-F."/>
            <person name="Hugenholtz P."/>
            <person name="Woyke T."/>
            <person name="Wu D."/>
            <person name="Tindall B."/>
            <person name="Pomrenke H."/>
            <person name="Brambilla E."/>
            <person name="Klenk H.-P."/>
            <person name="Eisen J.A."/>
        </authorList>
    </citation>
    <scope>NUCLEOTIDE SEQUENCE [LARGE SCALE GENOMIC DNA]</scope>
    <source>
        <strain evidence="2">ATCC BAA-1392 / DSM 18658 / VKM B-2454 / MOB10</strain>
    </source>
</reference>
<protein>
    <recommendedName>
        <fullName evidence="3">Bacteriocin-protection protein</fullName>
    </recommendedName>
</protein>
<name>L0DBG2_SINAD</name>
<dbReference type="AlphaFoldDB" id="L0DBG2"/>
<dbReference type="EMBL" id="CP003364">
    <property type="protein sequence ID" value="AGA26178.1"/>
    <property type="molecule type" value="Genomic_DNA"/>
</dbReference>
<dbReference type="OrthoDB" id="9796999at2"/>